<organism evidence="7 8">
    <name type="scientific">Olivibacter domesticus</name>
    <name type="common">Pseudosphingobacterium domesticum</name>
    <dbReference type="NCBI Taxonomy" id="407022"/>
    <lineage>
        <taxon>Bacteria</taxon>
        <taxon>Pseudomonadati</taxon>
        <taxon>Bacteroidota</taxon>
        <taxon>Sphingobacteriia</taxon>
        <taxon>Sphingobacteriales</taxon>
        <taxon>Sphingobacteriaceae</taxon>
        <taxon>Olivibacter</taxon>
    </lineage>
</organism>
<evidence type="ECO:0000313" key="8">
    <source>
        <dbReference type="Proteomes" id="UP000199421"/>
    </source>
</evidence>
<keyword evidence="8" id="KW-1185">Reference proteome</keyword>
<dbReference type="STRING" id="407022.SAMN05661044_00302"/>
<dbReference type="InterPro" id="IPR013325">
    <property type="entry name" value="RNA_pol_sigma_r2"/>
</dbReference>
<dbReference type="Gene3D" id="1.10.10.10">
    <property type="entry name" value="Winged helix-like DNA-binding domain superfamily/Winged helix DNA-binding domain"/>
    <property type="match status" value="1"/>
</dbReference>
<sequence>MRQQLEWDDQSMWDGLINGQQDAFTALVMHYTDVLYVYGMRLCQDEELVKDCVQEVFLFMWRRRAYLQQPASLKFYLMKAVRNKIARDLPKWQMKGQPYENEFNFSDFIIELEEHQDAPPAIQRQMKAYIDQLSPRQREILYLRFYEGIKQQKIAEMMNLNNQSVYNLLRNALAALKEKVDYEALIAHLCWLVYLTSAVMNF</sequence>
<proteinExistence type="inferred from homology"/>
<keyword evidence="3" id="KW-0731">Sigma factor</keyword>
<dbReference type="PANTHER" id="PTHR43133:SF46">
    <property type="entry name" value="RNA POLYMERASE SIGMA-70 FACTOR ECF SUBFAMILY"/>
    <property type="match status" value="1"/>
</dbReference>
<evidence type="ECO:0000259" key="6">
    <source>
        <dbReference type="Pfam" id="PF08281"/>
    </source>
</evidence>
<dbReference type="CDD" id="cd06171">
    <property type="entry name" value="Sigma70_r4"/>
    <property type="match status" value="1"/>
</dbReference>
<dbReference type="RefSeq" id="WP_093317262.1">
    <property type="nucleotide sequence ID" value="NZ_FOAF01000001.1"/>
</dbReference>
<evidence type="ECO:0000259" key="5">
    <source>
        <dbReference type="Pfam" id="PF04542"/>
    </source>
</evidence>
<accession>A0A1H7HDH6</accession>
<feature type="domain" description="RNA polymerase sigma-70 region 2" evidence="5">
    <location>
        <begin position="27"/>
        <end position="89"/>
    </location>
</feature>
<dbReference type="Gene3D" id="1.10.1740.10">
    <property type="match status" value="1"/>
</dbReference>
<dbReference type="GO" id="GO:0003677">
    <property type="term" value="F:DNA binding"/>
    <property type="evidence" value="ECO:0007669"/>
    <property type="project" value="InterPro"/>
</dbReference>
<dbReference type="PANTHER" id="PTHR43133">
    <property type="entry name" value="RNA POLYMERASE ECF-TYPE SIGMA FACTO"/>
    <property type="match status" value="1"/>
</dbReference>
<dbReference type="SUPFAM" id="SSF88659">
    <property type="entry name" value="Sigma3 and sigma4 domains of RNA polymerase sigma factors"/>
    <property type="match status" value="1"/>
</dbReference>
<evidence type="ECO:0000256" key="1">
    <source>
        <dbReference type="ARBA" id="ARBA00010641"/>
    </source>
</evidence>
<dbReference type="InterPro" id="IPR036388">
    <property type="entry name" value="WH-like_DNA-bd_sf"/>
</dbReference>
<keyword evidence="4" id="KW-0804">Transcription</keyword>
<evidence type="ECO:0000256" key="2">
    <source>
        <dbReference type="ARBA" id="ARBA00023015"/>
    </source>
</evidence>
<dbReference type="InterPro" id="IPR007627">
    <property type="entry name" value="RNA_pol_sigma70_r2"/>
</dbReference>
<dbReference type="NCBIfam" id="TIGR02937">
    <property type="entry name" value="sigma70-ECF"/>
    <property type="match status" value="1"/>
</dbReference>
<comment type="similarity">
    <text evidence="1">Belongs to the sigma-70 factor family. ECF subfamily.</text>
</comment>
<protein>
    <submittedName>
        <fullName evidence="7">RNA polymerase sigma factor, sigma-70 family</fullName>
    </submittedName>
</protein>
<dbReference type="EMBL" id="FOAF01000001">
    <property type="protein sequence ID" value="SEK46265.1"/>
    <property type="molecule type" value="Genomic_DNA"/>
</dbReference>
<dbReference type="Pfam" id="PF04542">
    <property type="entry name" value="Sigma70_r2"/>
    <property type="match status" value="1"/>
</dbReference>
<evidence type="ECO:0000313" key="7">
    <source>
        <dbReference type="EMBL" id="SEK46265.1"/>
    </source>
</evidence>
<reference evidence="8" key="1">
    <citation type="submission" date="2016-10" db="EMBL/GenBank/DDBJ databases">
        <authorList>
            <person name="Varghese N."/>
            <person name="Submissions S."/>
        </authorList>
    </citation>
    <scope>NUCLEOTIDE SEQUENCE [LARGE SCALE GENOMIC DNA]</scope>
    <source>
        <strain evidence="8">DSM 18733</strain>
    </source>
</reference>
<dbReference type="InterPro" id="IPR039425">
    <property type="entry name" value="RNA_pol_sigma-70-like"/>
</dbReference>
<name>A0A1H7HDH6_OLID1</name>
<keyword evidence="2" id="KW-0805">Transcription regulation</keyword>
<dbReference type="SUPFAM" id="SSF88946">
    <property type="entry name" value="Sigma2 domain of RNA polymerase sigma factors"/>
    <property type="match status" value="1"/>
</dbReference>
<evidence type="ECO:0000256" key="3">
    <source>
        <dbReference type="ARBA" id="ARBA00023082"/>
    </source>
</evidence>
<dbReference type="InterPro" id="IPR013324">
    <property type="entry name" value="RNA_pol_sigma_r3/r4-like"/>
</dbReference>
<dbReference type="Proteomes" id="UP000199421">
    <property type="component" value="Unassembled WGS sequence"/>
</dbReference>
<dbReference type="Pfam" id="PF08281">
    <property type="entry name" value="Sigma70_r4_2"/>
    <property type="match status" value="1"/>
</dbReference>
<dbReference type="InterPro" id="IPR014284">
    <property type="entry name" value="RNA_pol_sigma-70_dom"/>
</dbReference>
<dbReference type="InterPro" id="IPR013249">
    <property type="entry name" value="RNA_pol_sigma70_r4_t2"/>
</dbReference>
<dbReference type="GO" id="GO:0006352">
    <property type="term" value="P:DNA-templated transcription initiation"/>
    <property type="evidence" value="ECO:0007669"/>
    <property type="project" value="InterPro"/>
</dbReference>
<dbReference type="AlphaFoldDB" id="A0A1H7HDH6"/>
<feature type="domain" description="RNA polymerase sigma factor 70 region 4 type 2" evidence="6">
    <location>
        <begin position="125"/>
        <end position="176"/>
    </location>
</feature>
<evidence type="ECO:0000256" key="4">
    <source>
        <dbReference type="ARBA" id="ARBA00023163"/>
    </source>
</evidence>
<dbReference type="GO" id="GO:0016987">
    <property type="term" value="F:sigma factor activity"/>
    <property type="evidence" value="ECO:0007669"/>
    <property type="project" value="UniProtKB-KW"/>
</dbReference>
<dbReference type="OrthoDB" id="9150024at2"/>
<gene>
    <name evidence="7" type="ORF">SAMN05661044_00302</name>
</gene>